<name>A0ABX8S5W2_9ACTN</name>
<evidence type="ECO:0000313" key="2">
    <source>
        <dbReference type="EMBL" id="QXQ13240.1"/>
    </source>
</evidence>
<dbReference type="CDD" id="cd12797">
    <property type="entry name" value="M23_peptidase"/>
    <property type="match status" value="1"/>
</dbReference>
<reference evidence="2" key="1">
    <citation type="submission" date="2021-07" db="EMBL/GenBank/DDBJ databases">
        <title>Candidatus Kaistella beijingensis sp. nov. isolated from a municipal wastewater treatment plant is involved in sludge foaming.</title>
        <authorList>
            <person name="Song Y."/>
            <person name="Liu S.-J."/>
        </authorList>
    </citation>
    <scope>NUCLEOTIDE SEQUENCE</scope>
    <source>
        <strain evidence="2">DSM 43998</strain>
    </source>
</reference>
<protein>
    <submittedName>
        <fullName evidence="2">M23 family metallopeptidase</fullName>
    </submittedName>
</protein>
<sequence length="292" mass="30677">MYSSIWDVYRFVTKPFDNRSRDSIVSPQHRTRPSNIAAAELVAPGRVGHGGRHRAPSIDSQRMIAATVAAGAMLASGYQVIHPGVADATPVAPAPAPAPVPGPIEQLAQALPLQQFAQALQPPKVELPASLELPAEVQGVVDDVNQGFAQAAAPIVPQAQVVRPVDSGQITSGFGYRWGSMHSGLDFADPIGTPIRSVASGTVIEAGPASGFGQWVRVQHDDGTIGVYGHVNDILSSVGQRVNAGDVIATVGNLGWSTGPHLHLEIWQPDGTKVDPAPWLTDHGVALHWGDD</sequence>
<dbReference type="InterPro" id="IPR016047">
    <property type="entry name" value="M23ase_b-sheet_dom"/>
</dbReference>
<proteinExistence type="predicted"/>
<accession>A0ABX8S5W2</accession>
<gene>
    <name evidence="2" type="ORF">KV203_15340</name>
</gene>
<dbReference type="SUPFAM" id="SSF51261">
    <property type="entry name" value="Duplicated hybrid motif"/>
    <property type="match status" value="1"/>
</dbReference>
<keyword evidence="3" id="KW-1185">Reference proteome</keyword>
<dbReference type="InterPro" id="IPR050570">
    <property type="entry name" value="Cell_wall_metabolism_enzyme"/>
</dbReference>
<dbReference type="InterPro" id="IPR011055">
    <property type="entry name" value="Dup_hybrid_motif"/>
</dbReference>
<feature type="domain" description="M23ase beta-sheet core" evidence="1">
    <location>
        <begin position="181"/>
        <end position="276"/>
    </location>
</feature>
<dbReference type="EMBL" id="CP079105">
    <property type="protein sequence ID" value="QXQ13240.1"/>
    <property type="molecule type" value="Genomic_DNA"/>
</dbReference>
<evidence type="ECO:0000259" key="1">
    <source>
        <dbReference type="Pfam" id="PF01551"/>
    </source>
</evidence>
<dbReference type="Pfam" id="PF01551">
    <property type="entry name" value="Peptidase_M23"/>
    <property type="match status" value="1"/>
</dbReference>
<evidence type="ECO:0000313" key="3">
    <source>
        <dbReference type="Proteomes" id="UP000887023"/>
    </source>
</evidence>
<dbReference type="Proteomes" id="UP000887023">
    <property type="component" value="Chromosome"/>
</dbReference>
<dbReference type="PANTHER" id="PTHR21666:SF270">
    <property type="entry name" value="MUREIN HYDROLASE ACTIVATOR ENVC"/>
    <property type="match status" value="1"/>
</dbReference>
<dbReference type="PANTHER" id="PTHR21666">
    <property type="entry name" value="PEPTIDASE-RELATED"/>
    <property type="match status" value="1"/>
</dbReference>
<organism evidence="2 3">
    <name type="scientific">Skermania pinensis</name>
    <dbReference type="NCBI Taxonomy" id="39122"/>
    <lineage>
        <taxon>Bacteria</taxon>
        <taxon>Bacillati</taxon>
        <taxon>Actinomycetota</taxon>
        <taxon>Actinomycetes</taxon>
        <taxon>Mycobacteriales</taxon>
        <taxon>Gordoniaceae</taxon>
        <taxon>Skermania</taxon>
    </lineage>
</organism>
<dbReference type="Gene3D" id="2.70.70.10">
    <property type="entry name" value="Glucose Permease (Domain IIA)"/>
    <property type="match status" value="1"/>
</dbReference>